<protein>
    <submittedName>
        <fullName evidence="1">Uncharacterized protein</fullName>
    </submittedName>
</protein>
<dbReference type="EMBL" id="CDHN01000004">
    <property type="protein sequence ID" value="CEJ91632.1"/>
    <property type="molecule type" value="Genomic_DNA"/>
</dbReference>
<gene>
    <name evidence="1" type="ORF">VHEMI07333</name>
</gene>
<dbReference type="AlphaFoldDB" id="A0A0A1TMR6"/>
<organism evidence="1 2">
    <name type="scientific">[Torrubiella] hemipterigena</name>
    <dbReference type="NCBI Taxonomy" id="1531966"/>
    <lineage>
        <taxon>Eukaryota</taxon>
        <taxon>Fungi</taxon>
        <taxon>Dikarya</taxon>
        <taxon>Ascomycota</taxon>
        <taxon>Pezizomycotina</taxon>
        <taxon>Sordariomycetes</taxon>
        <taxon>Hypocreomycetidae</taxon>
        <taxon>Hypocreales</taxon>
        <taxon>Clavicipitaceae</taxon>
        <taxon>Clavicipitaceae incertae sedis</taxon>
        <taxon>'Torrubiella' clade</taxon>
    </lineage>
</organism>
<sequence>MYSREDGRDDRKEEARKLSQRMRASAVQKHWSSTMMIAKTFSKGRQPSTLSLIPIDPRSIQPRTEVIDQSRRTKLEQDVVPVVKTVDVNKVFKEINKHV</sequence>
<dbReference type="Proteomes" id="UP000039046">
    <property type="component" value="Unassembled WGS sequence"/>
</dbReference>
<keyword evidence="2" id="KW-1185">Reference proteome</keyword>
<reference evidence="1 2" key="1">
    <citation type="journal article" date="2015" name="Genome Announc.">
        <title>Draft Genome Sequence and Gene Annotation of the Entomopathogenic Fungus Verticillium hemipterigenum.</title>
        <authorList>
            <person name="Horn F."/>
            <person name="Habel A."/>
            <person name="Scharf D.H."/>
            <person name="Dworschak J."/>
            <person name="Brakhage A.A."/>
            <person name="Guthke R."/>
            <person name="Hertweck C."/>
            <person name="Linde J."/>
        </authorList>
    </citation>
    <scope>NUCLEOTIDE SEQUENCE [LARGE SCALE GENOMIC DNA]</scope>
</reference>
<evidence type="ECO:0000313" key="2">
    <source>
        <dbReference type="Proteomes" id="UP000039046"/>
    </source>
</evidence>
<evidence type="ECO:0000313" key="1">
    <source>
        <dbReference type="EMBL" id="CEJ91632.1"/>
    </source>
</evidence>
<proteinExistence type="predicted"/>
<accession>A0A0A1TMR6</accession>
<name>A0A0A1TMR6_9HYPO</name>
<dbReference type="HOGENOM" id="CLU_2321996_0_0_1"/>